<evidence type="ECO:0000256" key="1">
    <source>
        <dbReference type="ARBA" id="ARBA00008356"/>
    </source>
</evidence>
<feature type="domain" description="CDT1 Geminin-binding" evidence="4">
    <location>
        <begin position="236"/>
        <end position="410"/>
    </location>
</feature>
<keyword evidence="2" id="KW-0131">Cell cycle</keyword>
<reference evidence="5 6" key="1">
    <citation type="submission" date="2024-11" db="EMBL/GenBank/DDBJ databases">
        <title>Adaptive evolution of stress response genes in parasites aligns with host niche diversity.</title>
        <authorList>
            <person name="Hahn C."/>
            <person name="Resl P."/>
        </authorList>
    </citation>
    <scope>NUCLEOTIDE SEQUENCE [LARGE SCALE GENOMIC DNA]</scope>
    <source>
        <strain evidence="5">EGGRZ-B1_66</strain>
        <tissue evidence="5">Body</tissue>
    </source>
</reference>
<dbReference type="InterPro" id="IPR036390">
    <property type="entry name" value="WH_DNA-bd_sf"/>
</dbReference>
<dbReference type="SUPFAM" id="SSF46785">
    <property type="entry name" value="Winged helix' DNA-binding domain"/>
    <property type="match status" value="1"/>
</dbReference>
<accession>A0ABD2Q084</accession>
<dbReference type="CDD" id="cd08674">
    <property type="entry name" value="Cdt1_m"/>
    <property type="match status" value="1"/>
</dbReference>
<dbReference type="InterPro" id="IPR045173">
    <property type="entry name" value="Cdt1"/>
</dbReference>
<dbReference type="PANTHER" id="PTHR28637:SF1">
    <property type="entry name" value="DNA REPLICATION FACTOR CDT1"/>
    <property type="match status" value="1"/>
</dbReference>
<dbReference type="Pfam" id="PF16679">
    <property type="entry name" value="CDT1_C"/>
    <property type="match status" value="1"/>
</dbReference>
<dbReference type="PANTHER" id="PTHR28637">
    <property type="entry name" value="DNA REPLICATION FACTOR CDT1"/>
    <property type="match status" value="1"/>
</dbReference>
<organism evidence="5 6">
    <name type="scientific">Cichlidogyrus casuarinus</name>
    <dbReference type="NCBI Taxonomy" id="1844966"/>
    <lineage>
        <taxon>Eukaryota</taxon>
        <taxon>Metazoa</taxon>
        <taxon>Spiralia</taxon>
        <taxon>Lophotrochozoa</taxon>
        <taxon>Platyhelminthes</taxon>
        <taxon>Monogenea</taxon>
        <taxon>Monopisthocotylea</taxon>
        <taxon>Dactylogyridea</taxon>
        <taxon>Ancyrocephalidae</taxon>
        <taxon>Cichlidogyrus</taxon>
    </lineage>
</organism>
<dbReference type="EMBL" id="JBJKFK010001498">
    <property type="protein sequence ID" value="KAL3312939.1"/>
    <property type="molecule type" value="Genomic_DNA"/>
</dbReference>
<protein>
    <submittedName>
        <fullName evidence="5">Replication licensing factor Cdt1</fullName>
    </submittedName>
</protein>
<dbReference type="AlphaFoldDB" id="A0ABD2Q084"/>
<evidence type="ECO:0000256" key="3">
    <source>
        <dbReference type="SAM" id="MobiDB-lite"/>
    </source>
</evidence>
<comment type="similarity">
    <text evidence="1">Belongs to the Cdt1 family.</text>
</comment>
<dbReference type="Gene3D" id="1.10.10.1420">
    <property type="entry name" value="DNA replication factor Cdt1, C-terminal WH domain"/>
    <property type="match status" value="1"/>
</dbReference>
<feature type="compositionally biased region" description="Polar residues" evidence="3">
    <location>
        <begin position="1"/>
        <end position="14"/>
    </location>
</feature>
<evidence type="ECO:0000313" key="6">
    <source>
        <dbReference type="Proteomes" id="UP001626550"/>
    </source>
</evidence>
<sequence>MSNSQLGSYFTITRSGRKVGPKSSKEIPQTVVAKPQLISAHDRFKDLASSTKPQSAPVTPKRRGRSKKEPLTNPPASSLSITKYFVPLEEKPVPELRSTQKQKADSAPILSPAKIPRTRHVSVVQIEPEEKTVSIPEKALSPIKLNEIVVEQPVIEEEKKKLVSPQPKPRKKKLITEKESAALLEKIKKKAEQKAAYQRFAHLAKPDQTESENKAPEVEIAAPATPKFTPNKSLPLPFHYANLYELFQSCETVVSMLHNRNEVCSFDRIKPSVEKIVRKNFDEEHVDQIVSIYPNCYSLRYDKQLDTVTKKQTGNYTLVLTPKLRDDSTKIGIESPSKGHLVFNGTRLLQRKQEFHRRLMFSVYAAHRQFLFSLGLTPEDLPPDCNLKRWHPKFPLDSVKVEISASKLPMSPAKLERRLTSAKEAVQVFKARALFRYAAVVDDIAKSSEQDKPCSSQQSSMMTLLDSLDNPASSVKMILPVLAPSPVKQSKTSNLVGISETLLAKVRAKEKERRLLAMTRAPISADRDALLSRLPAMTPQLWCILRAQNGKPVSLSIVAKQLSSSSKSGTLGMDATVEHIKVLLELAPPGWCELLPWKIPHLRLLKSDMPMREVLDTLNQNIQAERSPK</sequence>
<dbReference type="Pfam" id="PF08839">
    <property type="entry name" value="CDT1"/>
    <property type="match status" value="1"/>
</dbReference>
<dbReference type="Proteomes" id="UP001626550">
    <property type="component" value="Unassembled WGS sequence"/>
</dbReference>
<evidence type="ECO:0000256" key="2">
    <source>
        <dbReference type="ARBA" id="ARBA00023306"/>
    </source>
</evidence>
<gene>
    <name evidence="5" type="primary">CDT1</name>
    <name evidence="5" type="ORF">Ciccas_008463</name>
</gene>
<dbReference type="InterPro" id="IPR014939">
    <property type="entry name" value="CDT1_Gemini-bd-like"/>
</dbReference>
<evidence type="ECO:0000313" key="5">
    <source>
        <dbReference type="EMBL" id="KAL3312939.1"/>
    </source>
</evidence>
<feature type="compositionally biased region" description="Polar residues" evidence="3">
    <location>
        <begin position="48"/>
        <end position="57"/>
    </location>
</feature>
<evidence type="ECO:0000259" key="4">
    <source>
        <dbReference type="SMART" id="SM01075"/>
    </source>
</evidence>
<dbReference type="InterPro" id="IPR032054">
    <property type="entry name" value="Cdt1_C"/>
</dbReference>
<comment type="caution">
    <text evidence="5">The sequence shown here is derived from an EMBL/GenBank/DDBJ whole genome shotgun (WGS) entry which is preliminary data.</text>
</comment>
<dbReference type="InterPro" id="IPR038090">
    <property type="entry name" value="Cdt1_C_WH_dom_sf"/>
</dbReference>
<feature type="region of interest" description="Disordered" evidence="3">
    <location>
        <begin position="92"/>
        <end position="114"/>
    </location>
</feature>
<feature type="region of interest" description="Disordered" evidence="3">
    <location>
        <begin position="1"/>
        <end position="78"/>
    </location>
</feature>
<dbReference type="SMART" id="SM01075">
    <property type="entry name" value="CDT1"/>
    <property type="match status" value="1"/>
</dbReference>
<proteinExistence type="inferred from homology"/>
<keyword evidence="6" id="KW-1185">Reference proteome</keyword>
<name>A0ABD2Q084_9PLAT</name>